<evidence type="ECO:0000313" key="2">
    <source>
        <dbReference type="Proteomes" id="UP000236291"/>
    </source>
</evidence>
<reference evidence="1 2" key="2">
    <citation type="journal article" date="2017" name="Front. Plant Sci.">
        <title>Gene Classification and Mining of Molecular Markers Useful in Red Clover (Trifolium pratense) Breeding.</title>
        <authorList>
            <person name="Istvanek J."/>
            <person name="Dluhosova J."/>
            <person name="Dluhos P."/>
            <person name="Patkova L."/>
            <person name="Nedelnik J."/>
            <person name="Repkova J."/>
        </authorList>
    </citation>
    <scope>NUCLEOTIDE SEQUENCE [LARGE SCALE GENOMIC DNA]</scope>
    <source>
        <strain evidence="2">cv. Tatra</strain>
        <tissue evidence="1">Young leaves</tissue>
    </source>
</reference>
<comment type="caution">
    <text evidence="1">The sequence shown here is derived from an EMBL/GenBank/DDBJ whole genome shotgun (WGS) entry which is preliminary data.</text>
</comment>
<accession>A0A2K3KXM3</accession>
<dbReference type="AlphaFoldDB" id="A0A2K3KXM3"/>
<protein>
    <submittedName>
        <fullName evidence="1">Uncharacterized protein</fullName>
    </submittedName>
</protein>
<dbReference type="EMBL" id="ASHM01117988">
    <property type="protein sequence ID" value="PNX71037.1"/>
    <property type="molecule type" value="Genomic_DNA"/>
</dbReference>
<proteinExistence type="predicted"/>
<organism evidence="1 2">
    <name type="scientific">Trifolium pratense</name>
    <name type="common">Red clover</name>
    <dbReference type="NCBI Taxonomy" id="57577"/>
    <lineage>
        <taxon>Eukaryota</taxon>
        <taxon>Viridiplantae</taxon>
        <taxon>Streptophyta</taxon>
        <taxon>Embryophyta</taxon>
        <taxon>Tracheophyta</taxon>
        <taxon>Spermatophyta</taxon>
        <taxon>Magnoliopsida</taxon>
        <taxon>eudicotyledons</taxon>
        <taxon>Gunneridae</taxon>
        <taxon>Pentapetalae</taxon>
        <taxon>rosids</taxon>
        <taxon>fabids</taxon>
        <taxon>Fabales</taxon>
        <taxon>Fabaceae</taxon>
        <taxon>Papilionoideae</taxon>
        <taxon>50 kb inversion clade</taxon>
        <taxon>NPAAA clade</taxon>
        <taxon>Hologalegina</taxon>
        <taxon>IRL clade</taxon>
        <taxon>Trifolieae</taxon>
        <taxon>Trifolium</taxon>
    </lineage>
</organism>
<sequence length="41" mass="4566">RFNLGFLPFIKRKKGSEKDTLTNTAAWEKLLDIIGSEDAAA</sequence>
<dbReference type="Proteomes" id="UP000236291">
    <property type="component" value="Unassembled WGS sequence"/>
</dbReference>
<gene>
    <name evidence="1" type="ORF">L195_g057993</name>
</gene>
<reference evidence="1 2" key="1">
    <citation type="journal article" date="2014" name="Am. J. Bot.">
        <title>Genome assembly and annotation for red clover (Trifolium pratense; Fabaceae).</title>
        <authorList>
            <person name="Istvanek J."/>
            <person name="Jaros M."/>
            <person name="Krenek A."/>
            <person name="Repkova J."/>
        </authorList>
    </citation>
    <scope>NUCLEOTIDE SEQUENCE [LARGE SCALE GENOMIC DNA]</scope>
    <source>
        <strain evidence="2">cv. Tatra</strain>
        <tissue evidence="1">Young leaves</tissue>
    </source>
</reference>
<name>A0A2K3KXM3_TRIPR</name>
<feature type="non-terminal residue" evidence="1">
    <location>
        <position position="1"/>
    </location>
</feature>
<evidence type="ECO:0000313" key="1">
    <source>
        <dbReference type="EMBL" id="PNX71037.1"/>
    </source>
</evidence>